<reference evidence="1 2" key="1">
    <citation type="submission" date="2016-08" db="EMBL/GenBank/DDBJ databases">
        <title>Draft genome sequence of allopolyploid Zygosaccharomyces rouxii.</title>
        <authorList>
            <person name="Watanabe J."/>
            <person name="Uehara K."/>
            <person name="Mogi Y."/>
            <person name="Tsukioka Y."/>
        </authorList>
    </citation>
    <scope>NUCLEOTIDE SEQUENCE [LARGE SCALE GENOMIC DNA]</scope>
    <source>
        <strain evidence="1 2">NBRC 110957</strain>
    </source>
</reference>
<comment type="caution">
    <text evidence="1">The sequence shown here is derived from an EMBL/GenBank/DDBJ whole genome shotgun (WGS) entry which is preliminary data.</text>
</comment>
<proteinExistence type="predicted"/>
<gene>
    <name evidence="1" type="ORF">ZYGR_0H04020</name>
</gene>
<dbReference type="Proteomes" id="UP000187013">
    <property type="component" value="Unassembled WGS sequence"/>
</dbReference>
<organism evidence="1 2">
    <name type="scientific">Zygosaccharomyces rouxii</name>
    <dbReference type="NCBI Taxonomy" id="4956"/>
    <lineage>
        <taxon>Eukaryota</taxon>
        <taxon>Fungi</taxon>
        <taxon>Dikarya</taxon>
        <taxon>Ascomycota</taxon>
        <taxon>Saccharomycotina</taxon>
        <taxon>Saccharomycetes</taxon>
        <taxon>Saccharomycetales</taxon>
        <taxon>Saccharomycetaceae</taxon>
        <taxon>Zygosaccharomyces</taxon>
    </lineage>
</organism>
<evidence type="ECO:0000313" key="2">
    <source>
        <dbReference type="Proteomes" id="UP000187013"/>
    </source>
</evidence>
<accession>A0A1Q2ZVK4</accession>
<sequence>MVLKFLNLDDSTVISFSLSVPPTTVIYHEKNFETIDALPTLVLFLSVKAQRKLLKMCLNQWPRTKIQISIPRVMIHQH</sequence>
<protein>
    <submittedName>
        <fullName evidence="1">Uncharacterized protein</fullName>
    </submittedName>
</protein>
<dbReference type="AlphaFoldDB" id="A0A1Q2ZVK4"/>
<name>A0A1Q2ZVK4_ZYGRO</name>
<dbReference type="EMBL" id="BDGX01000008">
    <property type="protein sequence ID" value="GAV47556.1"/>
    <property type="molecule type" value="Genomic_DNA"/>
</dbReference>
<evidence type="ECO:0000313" key="1">
    <source>
        <dbReference type="EMBL" id="GAV47556.1"/>
    </source>
</evidence>